<proteinExistence type="inferred from homology"/>
<keyword evidence="3 5" id="KW-0456">Lyase</keyword>
<dbReference type="InterPro" id="IPR013785">
    <property type="entry name" value="Aldolase_TIM"/>
</dbReference>
<gene>
    <name evidence="8" type="ORF">AW736_18665</name>
</gene>
<comment type="caution">
    <text evidence="8">The sequence shown here is derived from an EMBL/GenBank/DDBJ whole genome shotgun (WGS) entry which is preliminary data.</text>
</comment>
<comment type="similarity">
    <text evidence="5">Belongs to the DapA family.</text>
</comment>
<feature type="binding site" evidence="7">
    <location>
        <position position="29"/>
    </location>
    <ligand>
        <name>pyruvate</name>
        <dbReference type="ChEBI" id="CHEBI:15361"/>
    </ligand>
</feature>
<dbReference type="Pfam" id="PF00701">
    <property type="entry name" value="DHDPS"/>
    <property type="match status" value="1"/>
</dbReference>
<dbReference type="Gene3D" id="3.20.20.70">
    <property type="entry name" value="Aldolase class I"/>
    <property type="match status" value="1"/>
</dbReference>
<accession>A0A178IED7</accession>
<organism evidence="8 9">
    <name type="scientific">Termitidicoccus mucosus</name>
    <dbReference type="NCBI Taxonomy" id="1184151"/>
    <lineage>
        <taxon>Bacteria</taxon>
        <taxon>Pseudomonadati</taxon>
        <taxon>Verrucomicrobiota</taxon>
        <taxon>Opitutia</taxon>
        <taxon>Opitutales</taxon>
        <taxon>Opitutaceae</taxon>
        <taxon>Termitidicoccus</taxon>
    </lineage>
</organism>
<sequence>MSLNLDVVPLYARLLRENGVGAAFICGTTGEGLSMTSRERMQVAEAWMKCAGDLRVIVHTGHNCLEEARDLTRHAAQIGAAAVSAMGPCFFRPRDQDELADWCAPIAAEAPGLPFYYYHIPSMTGVAMKMAPLLGLAGARIPSFAGIKYTHEDLDDYEECVNHENGRFDILFGRDELLMEGWARRALGAVGSTYNYAAPLYIKLLKHVGAGETSEARKLQDKAIRMIATCCDVGVTHFASSKSVMAMLGVDCGPARPPLRNIAPERAEELRHRLEQEDFFSTACAVS</sequence>
<dbReference type="SUPFAM" id="SSF51569">
    <property type="entry name" value="Aldolase"/>
    <property type="match status" value="1"/>
</dbReference>
<dbReference type="PRINTS" id="PR00146">
    <property type="entry name" value="DHPICSNTHASE"/>
</dbReference>
<feature type="binding site" evidence="7">
    <location>
        <position position="190"/>
    </location>
    <ligand>
        <name>pyruvate</name>
        <dbReference type="ChEBI" id="CHEBI:15361"/>
    </ligand>
</feature>
<dbReference type="PIRSF" id="PIRSF001365">
    <property type="entry name" value="DHDPS"/>
    <property type="match status" value="1"/>
</dbReference>
<dbReference type="InterPro" id="IPR002220">
    <property type="entry name" value="DapA-like"/>
</dbReference>
<keyword evidence="4" id="KW-0119">Carbohydrate metabolism</keyword>
<evidence type="ECO:0000256" key="1">
    <source>
        <dbReference type="ARBA" id="ARBA00004496"/>
    </source>
</evidence>
<dbReference type="STRING" id="1184151.AW736_18665"/>
<dbReference type="GO" id="GO:0016829">
    <property type="term" value="F:lyase activity"/>
    <property type="evidence" value="ECO:0007669"/>
    <property type="project" value="UniProtKB-KW"/>
</dbReference>
<keyword evidence="9" id="KW-1185">Reference proteome</keyword>
<dbReference type="PANTHER" id="PTHR12128">
    <property type="entry name" value="DIHYDRODIPICOLINATE SYNTHASE"/>
    <property type="match status" value="1"/>
</dbReference>
<evidence type="ECO:0000256" key="2">
    <source>
        <dbReference type="ARBA" id="ARBA00022490"/>
    </source>
</evidence>
<evidence type="ECO:0000256" key="4">
    <source>
        <dbReference type="ARBA" id="ARBA00023277"/>
    </source>
</evidence>
<protein>
    <recommendedName>
        <fullName evidence="10">Dihydrodipicolinate synthetase</fullName>
    </recommendedName>
</protein>
<keyword evidence="2" id="KW-0963">Cytoplasm</keyword>
<evidence type="ECO:0000256" key="6">
    <source>
        <dbReference type="PIRSR" id="PIRSR001365-1"/>
    </source>
</evidence>
<dbReference type="PANTHER" id="PTHR12128:SF21">
    <property type="entry name" value="N-ACETYLNEURAMINATE LYASE"/>
    <property type="match status" value="1"/>
</dbReference>
<dbReference type="Proteomes" id="UP000078486">
    <property type="component" value="Unassembled WGS sequence"/>
</dbReference>
<evidence type="ECO:0000256" key="7">
    <source>
        <dbReference type="PIRSR" id="PIRSR001365-2"/>
    </source>
</evidence>
<evidence type="ECO:0000256" key="3">
    <source>
        <dbReference type="ARBA" id="ARBA00023239"/>
    </source>
</evidence>
<evidence type="ECO:0008006" key="10">
    <source>
        <dbReference type="Google" id="ProtNLM"/>
    </source>
</evidence>
<comment type="subcellular location">
    <subcellularLocation>
        <location evidence="1">Cytoplasm</location>
    </subcellularLocation>
</comment>
<evidence type="ECO:0000313" key="9">
    <source>
        <dbReference type="Proteomes" id="UP000078486"/>
    </source>
</evidence>
<name>A0A178IED7_9BACT</name>
<feature type="active site" description="Schiff-base intermediate with substrate" evidence="6">
    <location>
        <position position="148"/>
    </location>
</feature>
<dbReference type="SMART" id="SM01130">
    <property type="entry name" value="DHDPS"/>
    <property type="match status" value="1"/>
</dbReference>
<evidence type="ECO:0000256" key="5">
    <source>
        <dbReference type="PIRNR" id="PIRNR001365"/>
    </source>
</evidence>
<reference evidence="8 9" key="1">
    <citation type="submission" date="2016-01" db="EMBL/GenBank/DDBJ databases">
        <title>High potential of lignocellulose degradation of a new Verrucomicrobia species.</title>
        <authorList>
            <person name="Wang Y."/>
            <person name="Shi Y."/>
            <person name="Qiu Z."/>
            <person name="Liu S."/>
            <person name="Yang H."/>
        </authorList>
    </citation>
    <scope>NUCLEOTIDE SEQUENCE [LARGE SCALE GENOMIC DNA]</scope>
    <source>
        <strain evidence="8 9">TSB47</strain>
    </source>
</reference>
<dbReference type="EMBL" id="LRRQ01000144">
    <property type="protein sequence ID" value="OAM88098.1"/>
    <property type="molecule type" value="Genomic_DNA"/>
</dbReference>
<dbReference type="AlphaFoldDB" id="A0A178IED7"/>
<feature type="active site" description="Proton donor/acceptor" evidence="6">
    <location>
        <position position="118"/>
    </location>
</feature>
<evidence type="ECO:0000313" key="8">
    <source>
        <dbReference type="EMBL" id="OAM88098.1"/>
    </source>
</evidence>
<dbReference type="GO" id="GO:0005737">
    <property type="term" value="C:cytoplasm"/>
    <property type="evidence" value="ECO:0007669"/>
    <property type="project" value="UniProtKB-SubCell"/>
</dbReference>